<proteinExistence type="predicted"/>
<feature type="region of interest" description="Disordered" evidence="2">
    <location>
        <begin position="305"/>
        <end position="327"/>
    </location>
</feature>
<evidence type="ECO:0000256" key="2">
    <source>
        <dbReference type="SAM" id="MobiDB-lite"/>
    </source>
</evidence>
<name>A0A9W6WWA9_9STRA</name>
<feature type="compositionally biased region" description="Basic and acidic residues" evidence="2">
    <location>
        <begin position="312"/>
        <end position="327"/>
    </location>
</feature>
<accession>A0A9W6WWA9</accession>
<evidence type="ECO:0000313" key="4">
    <source>
        <dbReference type="Proteomes" id="UP001165083"/>
    </source>
</evidence>
<dbReference type="Proteomes" id="UP001165083">
    <property type="component" value="Unassembled WGS sequence"/>
</dbReference>
<sequence>MGSGGAGKRVAFEGAEVIEFDAERPAAARLCGVRGAADLALECRARGLQTPSAEELARQHVQELQSLLRRRGFEPISAELEELQTQRRVVELLLAWAAGVDAAGDKENGRETVDLLDPRTLRRAQLAKKQLEGKVDDGYAFGRRFFSVATYVDTLSSDKLLAVAKDRGVELPKLDDKQRAAVKALDRELLGLYGTAEGRPLRSLTLRQLVTEAEARGILGPGGETARDSKGKKSKRAWVDTLRPVMVAEVRAGKIREQEEELLREKLVQELEREKEKEQQLRVVQLIETVMNRSLKISVNGECAEPEDDDATLGHDNQDSCKKSQQTDKVRRFLEALVKSVCMPSEAQEDVVMKE</sequence>
<comment type="caution">
    <text evidence="3">The sequence shown here is derived from an EMBL/GenBank/DDBJ whole genome shotgun (WGS) entry which is preliminary data.</text>
</comment>
<evidence type="ECO:0000256" key="1">
    <source>
        <dbReference type="SAM" id="Coils"/>
    </source>
</evidence>
<keyword evidence="1" id="KW-0175">Coiled coil</keyword>
<organism evidence="3 4">
    <name type="scientific">Phytophthora lilii</name>
    <dbReference type="NCBI Taxonomy" id="2077276"/>
    <lineage>
        <taxon>Eukaryota</taxon>
        <taxon>Sar</taxon>
        <taxon>Stramenopiles</taxon>
        <taxon>Oomycota</taxon>
        <taxon>Peronosporomycetes</taxon>
        <taxon>Peronosporales</taxon>
        <taxon>Peronosporaceae</taxon>
        <taxon>Phytophthora</taxon>
    </lineage>
</organism>
<feature type="coiled-coil region" evidence="1">
    <location>
        <begin position="257"/>
        <end position="288"/>
    </location>
</feature>
<keyword evidence="4" id="KW-1185">Reference proteome</keyword>
<protein>
    <submittedName>
        <fullName evidence="3">Unnamed protein product</fullName>
    </submittedName>
</protein>
<dbReference type="EMBL" id="BSXW01000358">
    <property type="protein sequence ID" value="GMF19931.1"/>
    <property type="molecule type" value="Genomic_DNA"/>
</dbReference>
<reference evidence="3" key="1">
    <citation type="submission" date="2023-04" db="EMBL/GenBank/DDBJ databases">
        <title>Phytophthora lilii NBRC 32176.</title>
        <authorList>
            <person name="Ichikawa N."/>
            <person name="Sato H."/>
            <person name="Tonouchi N."/>
        </authorList>
    </citation>
    <scope>NUCLEOTIDE SEQUENCE</scope>
    <source>
        <strain evidence="3">NBRC 32176</strain>
    </source>
</reference>
<dbReference type="OrthoDB" id="157561at2759"/>
<dbReference type="AlphaFoldDB" id="A0A9W6WWA9"/>
<evidence type="ECO:0000313" key="3">
    <source>
        <dbReference type="EMBL" id="GMF19931.1"/>
    </source>
</evidence>
<gene>
    <name evidence="3" type="ORF">Plil01_000768100</name>
</gene>